<dbReference type="AlphaFoldDB" id="A0A6V8MK32"/>
<feature type="chain" id="PRO_5027549100" evidence="15">
    <location>
        <begin position="28"/>
        <end position="350"/>
    </location>
</feature>
<dbReference type="PROSITE" id="PS51257">
    <property type="entry name" value="PROKAR_LIPOPROTEIN"/>
    <property type="match status" value="1"/>
</dbReference>
<feature type="signal peptide" evidence="15">
    <location>
        <begin position="1"/>
        <end position="27"/>
    </location>
</feature>
<dbReference type="InterPro" id="IPR054765">
    <property type="entry name" value="SLBB_dom"/>
</dbReference>
<dbReference type="Pfam" id="PF02563">
    <property type="entry name" value="Poly_export"/>
    <property type="match status" value="1"/>
</dbReference>
<keyword evidence="12" id="KW-0564">Palmitate</keyword>
<feature type="domain" description="Polysaccharide export protein N-terminal" evidence="16">
    <location>
        <begin position="60"/>
        <end position="143"/>
    </location>
</feature>
<evidence type="ECO:0000256" key="15">
    <source>
        <dbReference type="SAM" id="SignalP"/>
    </source>
</evidence>
<dbReference type="GO" id="GO:0009279">
    <property type="term" value="C:cell outer membrane"/>
    <property type="evidence" value="ECO:0007669"/>
    <property type="project" value="UniProtKB-SubCell"/>
</dbReference>
<keyword evidence="14" id="KW-0449">Lipoprotein</keyword>
<dbReference type="RefSeq" id="WP_183355151.1">
    <property type="nucleotide sequence ID" value="NZ_BLXX01000008.1"/>
</dbReference>
<name>A0A6V8MK32_9BACT</name>
<comment type="caution">
    <text evidence="18">The sequence shown here is derived from an EMBL/GenBank/DDBJ whole genome shotgun (WGS) entry which is preliminary data.</text>
</comment>
<evidence type="ECO:0000256" key="2">
    <source>
        <dbReference type="ARBA" id="ARBA00009450"/>
    </source>
</evidence>
<evidence type="ECO:0000256" key="6">
    <source>
        <dbReference type="ARBA" id="ARBA00022692"/>
    </source>
</evidence>
<keyword evidence="5" id="KW-0762">Sugar transport</keyword>
<keyword evidence="13" id="KW-0998">Cell outer membrane</keyword>
<evidence type="ECO:0000313" key="19">
    <source>
        <dbReference type="Proteomes" id="UP000556026"/>
    </source>
</evidence>
<evidence type="ECO:0000256" key="11">
    <source>
        <dbReference type="ARBA" id="ARBA00023136"/>
    </source>
</evidence>
<dbReference type="Pfam" id="PF22461">
    <property type="entry name" value="SLBB_2"/>
    <property type="match status" value="2"/>
</dbReference>
<evidence type="ECO:0000256" key="4">
    <source>
        <dbReference type="ARBA" id="ARBA00022452"/>
    </source>
</evidence>
<dbReference type="PANTHER" id="PTHR33619">
    <property type="entry name" value="POLYSACCHARIDE EXPORT PROTEIN GFCE-RELATED"/>
    <property type="match status" value="1"/>
</dbReference>
<comment type="similarity">
    <text evidence="2">Belongs to the BexD/CtrA/VexA family.</text>
</comment>
<evidence type="ECO:0000313" key="18">
    <source>
        <dbReference type="EMBL" id="GFO60326.1"/>
    </source>
</evidence>
<dbReference type="GO" id="GO:0015159">
    <property type="term" value="F:polysaccharide transmembrane transporter activity"/>
    <property type="evidence" value="ECO:0007669"/>
    <property type="project" value="InterPro"/>
</dbReference>
<evidence type="ECO:0000256" key="1">
    <source>
        <dbReference type="ARBA" id="ARBA00004571"/>
    </source>
</evidence>
<evidence type="ECO:0000256" key="12">
    <source>
        <dbReference type="ARBA" id="ARBA00023139"/>
    </source>
</evidence>
<evidence type="ECO:0000256" key="13">
    <source>
        <dbReference type="ARBA" id="ARBA00023237"/>
    </source>
</evidence>
<evidence type="ECO:0000256" key="14">
    <source>
        <dbReference type="ARBA" id="ARBA00023288"/>
    </source>
</evidence>
<evidence type="ECO:0000259" key="16">
    <source>
        <dbReference type="Pfam" id="PF02563"/>
    </source>
</evidence>
<keyword evidence="6" id="KW-0812">Transmembrane</keyword>
<evidence type="ECO:0000256" key="3">
    <source>
        <dbReference type="ARBA" id="ARBA00022448"/>
    </source>
</evidence>
<dbReference type="InterPro" id="IPR049712">
    <property type="entry name" value="Poly_export"/>
</dbReference>
<evidence type="ECO:0000256" key="10">
    <source>
        <dbReference type="ARBA" id="ARBA00023114"/>
    </source>
</evidence>
<dbReference type="InterPro" id="IPR003715">
    <property type="entry name" value="Poly_export_N"/>
</dbReference>
<keyword evidence="3" id="KW-0813">Transport</keyword>
<evidence type="ECO:0000256" key="7">
    <source>
        <dbReference type="ARBA" id="ARBA00022729"/>
    </source>
</evidence>
<keyword evidence="10" id="KW-0626">Porin</keyword>
<proteinExistence type="inferred from homology"/>
<dbReference type="Gene3D" id="3.30.1950.10">
    <property type="entry name" value="wza like domain"/>
    <property type="match status" value="1"/>
</dbReference>
<feature type="domain" description="SLBB" evidence="17">
    <location>
        <begin position="152"/>
        <end position="226"/>
    </location>
</feature>
<accession>A0A6V8MK32</accession>
<evidence type="ECO:0000259" key="17">
    <source>
        <dbReference type="Pfam" id="PF22461"/>
    </source>
</evidence>
<gene>
    <name evidence="18" type="ORF">GMST_26510</name>
</gene>
<feature type="domain" description="SLBB" evidence="17">
    <location>
        <begin position="232"/>
        <end position="313"/>
    </location>
</feature>
<evidence type="ECO:0000256" key="8">
    <source>
        <dbReference type="ARBA" id="ARBA00023047"/>
    </source>
</evidence>
<keyword evidence="7 15" id="KW-0732">Signal</keyword>
<keyword evidence="11" id="KW-0472">Membrane</keyword>
<dbReference type="PANTHER" id="PTHR33619:SF3">
    <property type="entry name" value="POLYSACCHARIDE EXPORT PROTEIN GFCE-RELATED"/>
    <property type="match status" value="1"/>
</dbReference>
<keyword evidence="19" id="KW-1185">Reference proteome</keyword>
<reference evidence="19" key="1">
    <citation type="submission" date="2020-06" db="EMBL/GenBank/DDBJ databases">
        <title>Draft genomic sequence of Geomonas sp. Red330.</title>
        <authorList>
            <person name="Itoh H."/>
            <person name="Zhenxing X."/>
            <person name="Ushijima N."/>
            <person name="Masuda Y."/>
            <person name="Shiratori Y."/>
            <person name="Senoo K."/>
        </authorList>
    </citation>
    <scope>NUCLEOTIDE SEQUENCE [LARGE SCALE GENOMIC DNA]</scope>
    <source>
        <strain evidence="19">Red330</strain>
    </source>
</reference>
<sequence>MKLRFIFCKLALAISTLSLSVSGCATYTDLAPGTKREIHSPVLSREEVAVESKLPVETSPPANYQVGVGDVLLLNVSGRPEFTVVSPSSSSKVQGSRIDGAGMLHVPMLGPVQVAGLTLAQVEQKLTGLLKKYLQDPWVVVEVAEYKSLPLYLLGQFRASGTYYLDRPLTLLQGLALGNGFDASANLKGARLTRDGKVVPVDFYGLLTNGDARQNIWLKGGDSIYIPDSRNQLVFIFGAVKKPGSVAIPPGGMNLAQAIASAELRDAGFDFHHVRIIRSLSATRGELLVVDYDLVLRGEALPMQLVDGDIVYVPKSGFGTWNDVIADILPSLQTISAVLQPFVSIKFLSQ</sequence>
<keyword evidence="4" id="KW-1134">Transmembrane beta strand</keyword>
<dbReference type="GO" id="GO:0046930">
    <property type="term" value="C:pore complex"/>
    <property type="evidence" value="ECO:0007669"/>
    <property type="project" value="UniProtKB-KW"/>
</dbReference>
<keyword evidence="9" id="KW-0406">Ion transport</keyword>
<dbReference type="Proteomes" id="UP000556026">
    <property type="component" value="Unassembled WGS sequence"/>
</dbReference>
<organism evidence="18 19">
    <name type="scientific">Geomonas silvestris</name>
    <dbReference type="NCBI Taxonomy" id="2740184"/>
    <lineage>
        <taxon>Bacteria</taxon>
        <taxon>Pseudomonadati</taxon>
        <taxon>Thermodesulfobacteriota</taxon>
        <taxon>Desulfuromonadia</taxon>
        <taxon>Geobacterales</taxon>
        <taxon>Geobacteraceae</taxon>
        <taxon>Geomonas</taxon>
    </lineage>
</organism>
<comment type="subcellular location">
    <subcellularLocation>
        <location evidence="1">Cell outer membrane</location>
        <topology evidence="1">Multi-pass membrane protein</topology>
    </subcellularLocation>
</comment>
<keyword evidence="8" id="KW-0625">Polysaccharide transport</keyword>
<dbReference type="EMBL" id="BLXX01000008">
    <property type="protein sequence ID" value="GFO60326.1"/>
    <property type="molecule type" value="Genomic_DNA"/>
</dbReference>
<protein>
    <submittedName>
        <fullName evidence="18">Polysaccharide export protein Wza</fullName>
    </submittedName>
</protein>
<evidence type="ECO:0000256" key="9">
    <source>
        <dbReference type="ARBA" id="ARBA00023065"/>
    </source>
</evidence>
<dbReference type="GO" id="GO:0006811">
    <property type="term" value="P:monoatomic ion transport"/>
    <property type="evidence" value="ECO:0007669"/>
    <property type="project" value="UniProtKB-KW"/>
</dbReference>
<evidence type="ECO:0000256" key="5">
    <source>
        <dbReference type="ARBA" id="ARBA00022597"/>
    </source>
</evidence>
<dbReference type="GO" id="GO:0015288">
    <property type="term" value="F:porin activity"/>
    <property type="evidence" value="ECO:0007669"/>
    <property type="project" value="UniProtKB-KW"/>
</dbReference>
<dbReference type="Gene3D" id="3.10.560.10">
    <property type="entry name" value="Outer membrane lipoprotein wza domain like"/>
    <property type="match status" value="2"/>
</dbReference>